<evidence type="ECO:0000256" key="1">
    <source>
        <dbReference type="SAM" id="MobiDB-lite"/>
    </source>
</evidence>
<gene>
    <name evidence="2" type="primary">ORF23640</name>
</gene>
<name>A0A0B6YEY7_9EUPU</name>
<sequence length="96" mass="10809">HSYRSKQSMPSEQNEDFMETEEKGDEPDTMISLAPHKDVSIRRSISNEISMLSSEVIDSFSGDEEDEDIADSGDDDDDKLFIDDDGFNKATIKLES</sequence>
<dbReference type="EMBL" id="HACG01007923">
    <property type="protein sequence ID" value="CEK54788.1"/>
    <property type="molecule type" value="Transcribed_RNA"/>
</dbReference>
<accession>A0A0B6YEY7</accession>
<feature type="compositionally biased region" description="Polar residues" evidence="1">
    <location>
        <begin position="1"/>
        <end position="12"/>
    </location>
</feature>
<feature type="non-terminal residue" evidence="2">
    <location>
        <position position="96"/>
    </location>
</feature>
<evidence type="ECO:0000313" key="2">
    <source>
        <dbReference type="EMBL" id="CEK54788.1"/>
    </source>
</evidence>
<dbReference type="AlphaFoldDB" id="A0A0B6YEY7"/>
<reference evidence="2" key="1">
    <citation type="submission" date="2014-12" db="EMBL/GenBank/DDBJ databases">
        <title>Insight into the proteome of Arion vulgaris.</title>
        <authorList>
            <person name="Aradska J."/>
            <person name="Bulat T."/>
            <person name="Smidak R."/>
            <person name="Sarate P."/>
            <person name="Gangsoo J."/>
            <person name="Sialana F."/>
            <person name="Bilban M."/>
            <person name="Lubec G."/>
        </authorList>
    </citation>
    <scope>NUCLEOTIDE SEQUENCE</scope>
    <source>
        <tissue evidence="2">Skin</tissue>
    </source>
</reference>
<protein>
    <submittedName>
        <fullName evidence="2">Uncharacterized protein</fullName>
    </submittedName>
</protein>
<feature type="region of interest" description="Disordered" evidence="1">
    <location>
        <begin position="56"/>
        <end position="82"/>
    </location>
</feature>
<feature type="compositionally biased region" description="Acidic residues" evidence="1">
    <location>
        <begin position="13"/>
        <end position="28"/>
    </location>
</feature>
<feature type="non-terminal residue" evidence="2">
    <location>
        <position position="1"/>
    </location>
</feature>
<organism evidence="2">
    <name type="scientific">Arion vulgaris</name>
    <dbReference type="NCBI Taxonomy" id="1028688"/>
    <lineage>
        <taxon>Eukaryota</taxon>
        <taxon>Metazoa</taxon>
        <taxon>Spiralia</taxon>
        <taxon>Lophotrochozoa</taxon>
        <taxon>Mollusca</taxon>
        <taxon>Gastropoda</taxon>
        <taxon>Heterobranchia</taxon>
        <taxon>Euthyneura</taxon>
        <taxon>Panpulmonata</taxon>
        <taxon>Eupulmonata</taxon>
        <taxon>Stylommatophora</taxon>
        <taxon>Helicina</taxon>
        <taxon>Arionoidea</taxon>
        <taxon>Arionidae</taxon>
        <taxon>Arion</taxon>
    </lineage>
</organism>
<proteinExistence type="predicted"/>
<feature type="region of interest" description="Disordered" evidence="1">
    <location>
        <begin position="1"/>
        <end position="35"/>
    </location>
</feature>
<feature type="compositionally biased region" description="Acidic residues" evidence="1">
    <location>
        <begin position="61"/>
        <end position="78"/>
    </location>
</feature>